<name>A0A5Q0TUF4_9TELE</name>
<evidence type="ECO:0000259" key="3">
    <source>
        <dbReference type="PROSITE" id="PS50015"/>
    </source>
</evidence>
<organism evidence="4">
    <name type="scientific">Sinocrossocheilus bamaensis</name>
    <dbReference type="NCBI Taxonomy" id="369678"/>
    <lineage>
        <taxon>Eukaryota</taxon>
        <taxon>Metazoa</taxon>
        <taxon>Chordata</taxon>
        <taxon>Craniata</taxon>
        <taxon>Vertebrata</taxon>
        <taxon>Euteleostomi</taxon>
        <taxon>Actinopterygii</taxon>
        <taxon>Neopterygii</taxon>
        <taxon>Teleostei</taxon>
        <taxon>Ostariophysi</taxon>
        <taxon>Cypriniformes</taxon>
        <taxon>Cyprinidae</taxon>
        <taxon>Labeoninae</taxon>
        <taxon>'Semilabeonini'</taxon>
        <taxon>Sinocrossocheilus</taxon>
    </lineage>
</organism>
<feature type="signal peptide" evidence="2">
    <location>
        <begin position="1"/>
        <end position="17"/>
    </location>
</feature>
<dbReference type="InterPro" id="IPR038847">
    <property type="entry name" value="Granulysin-like"/>
</dbReference>
<evidence type="ECO:0000256" key="2">
    <source>
        <dbReference type="SAM" id="SignalP"/>
    </source>
</evidence>
<keyword evidence="2" id="KW-0732">Signal</keyword>
<dbReference type="SUPFAM" id="SSF47862">
    <property type="entry name" value="Saposin"/>
    <property type="match status" value="1"/>
</dbReference>
<dbReference type="Pfam" id="PF05184">
    <property type="entry name" value="SapB_1"/>
    <property type="match status" value="1"/>
</dbReference>
<evidence type="ECO:0000313" key="4">
    <source>
        <dbReference type="EMBL" id="QGA69873.1"/>
    </source>
</evidence>
<dbReference type="EMBL" id="MH916607">
    <property type="protein sequence ID" value="QGA69873.1"/>
    <property type="molecule type" value="mRNA"/>
</dbReference>
<reference evidence="4" key="2">
    <citation type="journal article" date="2019" name="Fish Shellfish Immunol.">
        <title>Identification and characterization of five Nk-lysins from Pseudocrossocheilus bamaensis and their diverse expression patterns in response to bacterial infection.</title>
        <authorList>
            <person name="Zhang M."/>
            <person name="Wang Z."/>
            <person name="Wang C."/>
            <person name="Ma X."/>
            <person name="Cheng G."/>
            <person name="Qiao Y."/>
        </authorList>
    </citation>
    <scope>NUCLEOTIDE SEQUENCE</scope>
    <source>
        <tissue evidence="4">Kidney</tissue>
    </source>
</reference>
<feature type="chain" id="PRO_5024431595" evidence="2">
    <location>
        <begin position="18"/>
        <end position="144"/>
    </location>
</feature>
<dbReference type="GO" id="GO:0042742">
    <property type="term" value="P:defense response to bacterium"/>
    <property type="evidence" value="ECO:0007669"/>
    <property type="project" value="InterPro"/>
</dbReference>
<feature type="domain" description="Saposin B-type" evidence="3">
    <location>
        <begin position="45"/>
        <end position="125"/>
    </location>
</feature>
<dbReference type="InterPro" id="IPR008139">
    <property type="entry name" value="SaposinB_dom"/>
</dbReference>
<dbReference type="InterPro" id="IPR007856">
    <property type="entry name" value="SapB_1"/>
</dbReference>
<sequence length="144" mass="16606">MLRNIFLVSLLVYAVCAAHWEIREVGSAEDQDQEISADGMPKQQMSIKCDICKRIMKEVKKKISANPTPDEIKTKLNNICDKFKPLRVQCKHFVEKYLQNLIDELMTDDGPNAICTKIHVCKEARTIKEFIVVHDQAQFLNENK</sequence>
<dbReference type="InterPro" id="IPR008138">
    <property type="entry name" value="SapB_2"/>
</dbReference>
<proteinExistence type="evidence at transcript level"/>
<dbReference type="AlphaFoldDB" id="A0A5Q0TUF4"/>
<dbReference type="PROSITE" id="PS50015">
    <property type="entry name" value="SAP_B"/>
    <property type="match status" value="1"/>
</dbReference>
<dbReference type="Gene3D" id="1.10.225.10">
    <property type="entry name" value="Saposin-like"/>
    <property type="match status" value="1"/>
</dbReference>
<dbReference type="SMART" id="SM00741">
    <property type="entry name" value="SapB"/>
    <property type="match status" value="1"/>
</dbReference>
<dbReference type="InterPro" id="IPR011001">
    <property type="entry name" value="Saposin-like"/>
</dbReference>
<keyword evidence="1" id="KW-1015">Disulfide bond</keyword>
<protein>
    <submittedName>
        <fullName evidence="4">NK-lysin antimicrobial peptide type 4</fullName>
    </submittedName>
</protein>
<evidence type="ECO:0000256" key="1">
    <source>
        <dbReference type="ARBA" id="ARBA00023157"/>
    </source>
</evidence>
<reference evidence="4" key="1">
    <citation type="submission" date="2018-09" db="EMBL/GenBank/DDBJ databases">
        <authorList>
            <person name="Zhang L."/>
        </authorList>
    </citation>
    <scope>NUCLEOTIDE SEQUENCE</scope>
    <source>
        <tissue evidence="4">Kidney</tissue>
    </source>
</reference>
<dbReference type="PANTHER" id="PTHR15541:SF2">
    <property type="entry name" value="GRANULYSIN"/>
    <property type="match status" value="1"/>
</dbReference>
<dbReference type="GO" id="GO:0006629">
    <property type="term" value="P:lipid metabolic process"/>
    <property type="evidence" value="ECO:0007669"/>
    <property type="project" value="InterPro"/>
</dbReference>
<dbReference type="Pfam" id="PF03489">
    <property type="entry name" value="SapB_2"/>
    <property type="match status" value="1"/>
</dbReference>
<accession>A0A5Q0TUF4</accession>
<dbReference type="PANTHER" id="PTHR15541">
    <property type="entry name" value="GRANULYSIN RELATED"/>
    <property type="match status" value="1"/>
</dbReference>